<dbReference type="Proteomes" id="UP000829196">
    <property type="component" value="Unassembled WGS sequence"/>
</dbReference>
<gene>
    <name evidence="1" type="ORF">KFK09_010036</name>
</gene>
<sequence length="135" mass="14972">MGEQGSSSGSTATSSLSATMEDFTVLTPLKFLMSNLKSIVNVQLTSDNYAIWQLQIFKSFSANGFDGYLTGKTTCPTEQNVDYRLWKLIDQNLVSALISTISPSVLPYIIHLSTSSEIWTTLEIRLQPTNRSRVI</sequence>
<reference evidence="1" key="1">
    <citation type="journal article" date="2022" name="Front. Genet.">
        <title>Chromosome-Scale Assembly of the Dendrobium nobile Genome Provides Insights Into the Molecular Mechanism of the Biosynthesis of the Medicinal Active Ingredient of Dendrobium.</title>
        <authorList>
            <person name="Xu Q."/>
            <person name="Niu S.-C."/>
            <person name="Li K.-L."/>
            <person name="Zheng P.-J."/>
            <person name="Zhang X.-J."/>
            <person name="Jia Y."/>
            <person name="Liu Y."/>
            <person name="Niu Y.-X."/>
            <person name="Yu L.-H."/>
            <person name="Chen D.-F."/>
            <person name="Zhang G.-Q."/>
        </authorList>
    </citation>
    <scope>NUCLEOTIDE SEQUENCE</scope>
    <source>
        <tissue evidence="1">Leaf</tissue>
    </source>
</reference>
<dbReference type="AlphaFoldDB" id="A0A8T3BJ17"/>
<evidence type="ECO:0000313" key="2">
    <source>
        <dbReference type="Proteomes" id="UP000829196"/>
    </source>
</evidence>
<evidence type="ECO:0008006" key="3">
    <source>
        <dbReference type="Google" id="ProtNLM"/>
    </source>
</evidence>
<dbReference type="EMBL" id="JAGYWB010000008">
    <property type="protein sequence ID" value="KAI0514004.1"/>
    <property type="molecule type" value="Genomic_DNA"/>
</dbReference>
<dbReference type="PANTHER" id="PTHR47481">
    <property type="match status" value="1"/>
</dbReference>
<proteinExistence type="predicted"/>
<evidence type="ECO:0000313" key="1">
    <source>
        <dbReference type="EMBL" id="KAI0514004.1"/>
    </source>
</evidence>
<dbReference type="PANTHER" id="PTHR47481:SF31">
    <property type="entry name" value="OS01G0873500 PROTEIN"/>
    <property type="match status" value="1"/>
</dbReference>
<name>A0A8T3BJ17_DENNO</name>
<organism evidence="1 2">
    <name type="scientific">Dendrobium nobile</name>
    <name type="common">Orchid</name>
    <dbReference type="NCBI Taxonomy" id="94219"/>
    <lineage>
        <taxon>Eukaryota</taxon>
        <taxon>Viridiplantae</taxon>
        <taxon>Streptophyta</taxon>
        <taxon>Embryophyta</taxon>
        <taxon>Tracheophyta</taxon>
        <taxon>Spermatophyta</taxon>
        <taxon>Magnoliopsida</taxon>
        <taxon>Liliopsida</taxon>
        <taxon>Asparagales</taxon>
        <taxon>Orchidaceae</taxon>
        <taxon>Epidendroideae</taxon>
        <taxon>Malaxideae</taxon>
        <taxon>Dendrobiinae</taxon>
        <taxon>Dendrobium</taxon>
    </lineage>
</organism>
<protein>
    <recommendedName>
        <fullName evidence="3">Retrotransposon Copia-like N-terminal domain-containing protein</fullName>
    </recommendedName>
</protein>
<accession>A0A8T3BJ17</accession>
<dbReference type="OrthoDB" id="693186at2759"/>
<keyword evidence="2" id="KW-1185">Reference proteome</keyword>
<comment type="caution">
    <text evidence="1">The sequence shown here is derived from an EMBL/GenBank/DDBJ whole genome shotgun (WGS) entry which is preliminary data.</text>
</comment>